<keyword evidence="3" id="KW-1185">Reference proteome</keyword>
<name>A0AAP0PZK8_9MAGN</name>
<comment type="caution">
    <text evidence="2">The sequence shown here is derived from an EMBL/GenBank/DDBJ whole genome shotgun (WGS) entry which is preliminary data.</text>
</comment>
<dbReference type="Proteomes" id="UP001420932">
    <property type="component" value="Unassembled WGS sequence"/>
</dbReference>
<evidence type="ECO:0000313" key="3">
    <source>
        <dbReference type="Proteomes" id="UP001420932"/>
    </source>
</evidence>
<feature type="compositionally biased region" description="Basic and acidic residues" evidence="1">
    <location>
        <begin position="87"/>
        <end position="113"/>
    </location>
</feature>
<evidence type="ECO:0000313" key="2">
    <source>
        <dbReference type="EMBL" id="KAK9160389.1"/>
    </source>
</evidence>
<reference evidence="2 3" key="1">
    <citation type="submission" date="2024-01" db="EMBL/GenBank/DDBJ databases">
        <title>Genome assemblies of Stephania.</title>
        <authorList>
            <person name="Yang L."/>
        </authorList>
    </citation>
    <scope>NUCLEOTIDE SEQUENCE [LARGE SCALE GENOMIC DNA]</scope>
    <source>
        <strain evidence="2">YNDBR</strain>
        <tissue evidence="2">Leaf</tissue>
    </source>
</reference>
<evidence type="ECO:0000256" key="1">
    <source>
        <dbReference type="SAM" id="MobiDB-lite"/>
    </source>
</evidence>
<feature type="region of interest" description="Disordered" evidence="1">
    <location>
        <begin position="86"/>
        <end position="113"/>
    </location>
</feature>
<proteinExistence type="predicted"/>
<accession>A0AAP0PZK8</accession>
<dbReference type="AlphaFoldDB" id="A0AAP0PZK8"/>
<organism evidence="2 3">
    <name type="scientific">Stephania yunnanensis</name>
    <dbReference type="NCBI Taxonomy" id="152371"/>
    <lineage>
        <taxon>Eukaryota</taxon>
        <taxon>Viridiplantae</taxon>
        <taxon>Streptophyta</taxon>
        <taxon>Embryophyta</taxon>
        <taxon>Tracheophyta</taxon>
        <taxon>Spermatophyta</taxon>
        <taxon>Magnoliopsida</taxon>
        <taxon>Ranunculales</taxon>
        <taxon>Menispermaceae</taxon>
        <taxon>Menispermoideae</taxon>
        <taxon>Cissampelideae</taxon>
        <taxon>Stephania</taxon>
    </lineage>
</organism>
<dbReference type="EMBL" id="JBBNAF010000003">
    <property type="protein sequence ID" value="KAK9160389.1"/>
    <property type="molecule type" value="Genomic_DNA"/>
</dbReference>
<sequence length="113" mass="13099">MQDWLTRDEQLGYLYIKLWGSSHSLSGNGNPESISAYISLHEESWIGTFKLRLARMAMSRGCVSDVLTHTKYNKVNEPKLVHNGRLMRIDDERHKQTKARDITDDGEGHSRRR</sequence>
<protein>
    <submittedName>
        <fullName evidence="2">Uncharacterized protein</fullName>
    </submittedName>
</protein>
<gene>
    <name evidence="2" type="ORF">Syun_006730</name>
</gene>